<geneLocation type="plasmid" evidence="5">
    <name>ppnihbp1_1</name>
</geneLocation>
<feature type="transmembrane region" description="Helical" evidence="2">
    <location>
        <begin position="198"/>
        <end position="217"/>
    </location>
</feature>
<feature type="domain" description="Lysozyme inhibitor LprI-like N-terminal" evidence="3">
    <location>
        <begin position="44"/>
        <end position="101"/>
    </location>
</feature>
<dbReference type="PANTHER" id="PTHR37549">
    <property type="entry name" value="LIPOPROTEIN LPRI"/>
    <property type="match status" value="1"/>
</dbReference>
<name>A0A6G6J7X2_PSENT</name>
<feature type="transmembrane region" description="Helical" evidence="2">
    <location>
        <begin position="321"/>
        <end position="339"/>
    </location>
</feature>
<keyword evidence="2" id="KW-0812">Transmembrane</keyword>
<dbReference type="InterPro" id="IPR052755">
    <property type="entry name" value="Lysozyme_Inhibitor_LprI"/>
</dbReference>
<keyword evidence="4" id="KW-0614">Plasmid</keyword>
<evidence type="ECO:0000256" key="1">
    <source>
        <dbReference type="SAM" id="MobiDB-lite"/>
    </source>
</evidence>
<accession>A0A6G6J7X2</accession>
<sequence length="355" mass="38678">MNRSDDTTTYSWKSDMRRLMKGIAVLSAWLATSISTAEATSFDCAKAQNFAETTICSSPALQRADEDVNSAYVKAVDRVPEKQKADVRQAQRSWLKRRNACTTANCVSVAMTEQLRTLSHWGVETVAAPVAKPTPPTSPGPATARQAPKASSPATAEEFDINRGAPSAPNFGAQVATTLTSDPADQGTAHPSQDMRPFKIGLVAMVALLLVCIWLHSRGSMVIYSDLTDALWTTLTPVLAVGAFFLARWLELSEAVAGWSALAVFSLMSLQVLIQTFRSNGFSPFFILALYAKIVLFTLFILLIALLLLGGNSKADRRRRRGWAVAAAALFAFFTAWMCRNRSFSHIDDYLAGRA</sequence>
<proteinExistence type="predicted"/>
<dbReference type="Gene3D" id="1.20.1270.180">
    <property type="match status" value="1"/>
</dbReference>
<reference evidence="4 5" key="1">
    <citation type="submission" date="2020-02" db="EMBL/GenBank/DDBJ databases">
        <title>Integrative conjugative elements (ICEs) and plasmids drive adaptation of Pseudomonas nitroreducens strain HBP1 to wastewater environment.</title>
        <authorList>
            <person name="Sentchilo V."/>
            <person name="Carraro N."/>
            <person name="Bertelli C."/>
            <person name="van der Meer J.R."/>
        </authorList>
    </citation>
    <scope>NUCLEOTIDE SEQUENCE [LARGE SCALE GENOMIC DNA]</scope>
    <source>
        <strain evidence="4 5">HBP1</strain>
        <plasmid evidence="5">ppnihbp1_1</plasmid>
    </source>
</reference>
<feature type="transmembrane region" description="Helical" evidence="2">
    <location>
        <begin position="256"/>
        <end position="274"/>
    </location>
</feature>
<dbReference type="Proteomes" id="UP000501063">
    <property type="component" value="Plasmid pPniHBP1_1"/>
</dbReference>
<dbReference type="Pfam" id="PF07007">
    <property type="entry name" value="LprI"/>
    <property type="match status" value="1"/>
</dbReference>
<dbReference type="KEGG" id="pnt:G5B91_34050"/>
<keyword evidence="2" id="KW-1133">Transmembrane helix</keyword>
<dbReference type="InterPro" id="IPR009739">
    <property type="entry name" value="LprI-like_N"/>
</dbReference>
<dbReference type="GO" id="GO:0005576">
    <property type="term" value="C:extracellular region"/>
    <property type="evidence" value="ECO:0007669"/>
    <property type="project" value="TreeGrafter"/>
</dbReference>
<evidence type="ECO:0000313" key="5">
    <source>
        <dbReference type="Proteomes" id="UP000501063"/>
    </source>
</evidence>
<evidence type="ECO:0000259" key="3">
    <source>
        <dbReference type="Pfam" id="PF07007"/>
    </source>
</evidence>
<feature type="transmembrane region" description="Helical" evidence="2">
    <location>
        <begin position="229"/>
        <end position="250"/>
    </location>
</feature>
<evidence type="ECO:0000313" key="4">
    <source>
        <dbReference type="EMBL" id="QIE91372.1"/>
    </source>
</evidence>
<feature type="region of interest" description="Disordered" evidence="1">
    <location>
        <begin position="129"/>
        <end position="163"/>
    </location>
</feature>
<protein>
    <submittedName>
        <fullName evidence="4">DUF1311 domain-containing protein</fullName>
    </submittedName>
</protein>
<gene>
    <name evidence="4" type="ORF">G5B91_34050</name>
</gene>
<dbReference type="EMBL" id="CP049142">
    <property type="protein sequence ID" value="QIE91372.1"/>
    <property type="molecule type" value="Genomic_DNA"/>
</dbReference>
<feature type="transmembrane region" description="Helical" evidence="2">
    <location>
        <begin position="286"/>
        <end position="309"/>
    </location>
</feature>
<keyword evidence="2" id="KW-0472">Membrane</keyword>
<dbReference type="AlphaFoldDB" id="A0A6G6J7X2"/>
<organism evidence="4 5">
    <name type="scientific">Pseudomonas nitroreducens</name>
    <dbReference type="NCBI Taxonomy" id="46680"/>
    <lineage>
        <taxon>Bacteria</taxon>
        <taxon>Pseudomonadati</taxon>
        <taxon>Pseudomonadota</taxon>
        <taxon>Gammaproteobacteria</taxon>
        <taxon>Pseudomonadales</taxon>
        <taxon>Pseudomonadaceae</taxon>
        <taxon>Pseudomonas</taxon>
    </lineage>
</organism>
<dbReference type="RefSeq" id="WP_081754133.1">
    <property type="nucleotide sequence ID" value="NZ_CP049142.1"/>
</dbReference>
<evidence type="ECO:0000256" key="2">
    <source>
        <dbReference type="SAM" id="Phobius"/>
    </source>
</evidence>
<dbReference type="PANTHER" id="PTHR37549:SF1">
    <property type="entry name" value="LIPOPROTEIN LPRI"/>
    <property type="match status" value="1"/>
</dbReference>